<dbReference type="GO" id="GO:0019829">
    <property type="term" value="F:ATPase-coupled monoatomic cation transmembrane transporter activity"/>
    <property type="evidence" value="ECO:0007669"/>
    <property type="project" value="UniProtKB-UniRule"/>
</dbReference>
<evidence type="ECO:0000256" key="9">
    <source>
        <dbReference type="ARBA" id="ARBA00022967"/>
    </source>
</evidence>
<dbReference type="OMA" id="FSCFQYM"/>
<dbReference type="SFLD" id="SFLDS00003">
    <property type="entry name" value="Haloacid_Dehalogenase"/>
    <property type="match status" value="1"/>
</dbReference>
<accession>A0A8B7NWQ8</accession>
<evidence type="ECO:0000256" key="6">
    <source>
        <dbReference type="ARBA" id="ARBA00022741"/>
    </source>
</evidence>
<dbReference type="Gene3D" id="3.40.1110.10">
    <property type="entry name" value="Calcium-transporting ATPase, cytoplasmic domain N"/>
    <property type="match status" value="1"/>
</dbReference>
<dbReference type="FunFam" id="3.40.50.1000:FF:000068">
    <property type="entry name" value="Cation-transporting ATPase"/>
    <property type="match status" value="1"/>
</dbReference>
<organism evidence="17 18">
    <name type="scientific">Hyalella azteca</name>
    <name type="common">Amphipod</name>
    <dbReference type="NCBI Taxonomy" id="294128"/>
    <lineage>
        <taxon>Eukaryota</taxon>
        <taxon>Metazoa</taxon>
        <taxon>Ecdysozoa</taxon>
        <taxon>Arthropoda</taxon>
        <taxon>Crustacea</taxon>
        <taxon>Multicrustacea</taxon>
        <taxon>Malacostraca</taxon>
        <taxon>Eumalacostraca</taxon>
        <taxon>Peracarida</taxon>
        <taxon>Amphipoda</taxon>
        <taxon>Senticaudata</taxon>
        <taxon>Talitrida</taxon>
        <taxon>Talitroidea</taxon>
        <taxon>Hyalellidae</taxon>
        <taxon>Hyalella</taxon>
    </lineage>
</organism>
<dbReference type="InterPro" id="IPR023298">
    <property type="entry name" value="ATPase_P-typ_TM_dom_sf"/>
</dbReference>
<keyword evidence="7 13" id="KW-0067">ATP-binding</keyword>
<dbReference type="Gene3D" id="2.70.150.10">
    <property type="entry name" value="Calcium-transporting ATPase, cytoplasmic transduction domain A"/>
    <property type="match status" value="1"/>
</dbReference>
<name>A0A8B7NWQ8_HYAAZ</name>
<keyword evidence="5 13" id="KW-0479">Metal-binding</keyword>
<dbReference type="PANTHER" id="PTHR45630:SF8">
    <property type="entry name" value="CATION-TRANSPORTING ATPASE"/>
    <property type="match status" value="1"/>
</dbReference>
<feature type="compositionally biased region" description="Low complexity" evidence="14">
    <location>
        <begin position="779"/>
        <end position="790"/>
    </location>
</feature>
<dbReference type="InterPro" id="IPR006544">
    <property type="entry name" value="P-type_TPase_V"/>
</dbReference>
<dbReference type="InterPro" id="IPR059000">
    <property type="entry name" value="ATPase_P-type_domA"/>
</dbReference>
<keyword evidence="10 13" id="KW-1133">Transmembrane helix</keyword>
<dbReference type="Proteomes" id="UP000694843">
    <property type="component" value="Unplaced"/>
</dbReference>
<dbReference type="InterPro" id="IPR023214">
    <property type="entry name" value="HAD_sf"/>
</dbReference>
<gene>
    <name evidence="18" type="primary">LOC108674769</name>
</gene>
<dbReference type="GO" id="GO:0140358">
    <property type="term" value="F:P-type transmembrane transporter activity"/>
    <property type="evidence" value="ECO:0007669"/>
    <property type="project" value="InterPro"/>
</dbReference>
<keyword evidence="17" id="KW-1185">Reference proteome</keyword>
<dbReference type="InterPro" id="IPR008250">
    <property type="entry name" value="ATPase_P-typ_transduc_dom_A_sf"/>
</dbReference>
<dbReference type="GeneID" id="108674769"/>
<dbReference type="InterPro" id="IPR047819">
    <property type="entry name" value="P5A-ATPase_N"/>
</dbReference>
<dbReference type="SFLD" id="SFLDG00002">
    <property type="entry name" value="C1.7:_P-type_atpase_like"/>
    <property type="match status" value="1"/>
</dbReference>
<evidence type="ECO:0000256" key="12">
    <source>
        <dbReference type="ARBA" id="ARBA00049360"/>
    </source>
</evidence>
<evidence type="ECO:0000256" key="10">
    <source>
        <dbReference type="ARBA" id="ARBA00022989"/>
    </source>
</evidence>
<dbReference type="InterPro" id="IPR001757">
    <property type="entry name" value="P_typ_ATPase"/>
</dbReference>
<feature type="domain" description="P-type ATPase A" evidence="15">
    <location>
        <begin position="334"/>
        <end position="422"/>
    </location>
</feature>
<keyword evidence="11 13" id="KW-0472">Membrane</keyword>
<evidence type="ECO:0000256" key="2">
    <source>
        <dbReference type="ARBA" id="ARBA00006000"/>
    </source>
</evidence>
<feature type="compositionally biased region" description="Polar residues" evidence="14">
    <location>
        <begin position="692"/>
        <end position="707"/>
    </location>
</feature>
<keyword evidence="4 13" id="KW-0812">Transmembrane</keyword>
<dbReference type="SUPFAM" id="SSF56784">
    <property type="entry name" value="HAD-like"/>
    <property type="match status" value="1"/>
</dbReference>
<feature type="transmembrane region" description="Helical" evidence="13">
    <location>
        <begin position="1119"/>
        <end position="1144"/>
    </location>
</feature>
<feature type="transmembrane region" description="Helical" evidence="13">
    <location>
        <begin position="439"/>
        <end position="460"/>
    </location>
</feature>
<sequence length="1388" mass="152387">MDENCLESESAPGPGIILADTDDESPIISRSTCPFYSPCSKSQILSSSVHDDITATSYGQATWRVVIYHVFGMLSAGILYLLTYWRPDWEVRFCCNKVELSKATHLLLDCGDDPVSVCKIKREKVSNHFPRKYRVGAGAAVLNSISPSDNDSIYHSEDSNVDDECQLLQNERRSQETGFFYHHFSHQNVKYVWCPGEGQFVELSALDRNTTVAQLASEYHGDAKDVRLARYQLYGPNEIKVEVRSYLLLLFTEVLNPFYIFQVASIALWSWDEYYLYAGCIFFISCISVGVSLRETRQQSERLHAMVKTNQDATIDVLLQDDSGKTEPGVFMFKLPCDCVLLTGTAIVNESILTGESVPVAKVPLAVGSDEKELYDPEKHKRNTLFCGTSVVQTRYYNNTPVRAVVVRTGFSTTKGQLVRSIMFPKPVLFQFYQDSMKFIGVLFCIALAGMAYTCYLYFIRGLGWTAMAVRSLDLVTIVVPPALPAAMTVGTYYAQQRLHRSNIFCISPPRINVAGKLKLVVFDKTGTLTEDSLEIHGVVGADSTKPDAIKATEPEAEIDPETGDNTKKCFLWPNVRPVLSLSHDSRFMMALATCHDLTYVFGKLIGDPMDIKMFKATNWVLDEPAEGGYNSLVLTVVRPPDNARDNISVPLPFLQEPTSSEILIPRESSSNPEAPTNKLLKPAHRSDKSLLPSTESALTANGNNESPGDVQIPDTTQIKTPSLLAHGQNRTTEKDDSCAPEGDVSVLRGAHESPGSSSANNTEFLVAPAKSLYESHVLQDSASDQSSLSSDDDLPSCAVPSGPMSEQMPLEVGVVRVLAFSSEVQRMSVVVRRLGAPAMELFAKGAPEVIARLANPSTVPENLASVLESYTVRGYRVIAVAHRALPQRLTWKAAQKAPREKLERDLTFLGLLVLQNPLKPATTAAVSELVNADIRPVMATGDNVLTGVSVARECGMLPPHDPVLLLSVTPPCGGDQPRPALLTATLQQQNNPDNLAVTITPGEDSVELLQRYHIAISGSNWKLLCQHFPQYVDAVCVRGAVFGRMSPDQKTQLVETLMGLNYVVCMCGDGANDCGALKAAHVGISLSEAEASVAAPFTSNVADVSCVPRLIKEGRAALVTSFGVFKFMALYSIIQFVTVLMLYTFHTNLSDPQFLYIDLGIVTSMALFMGYSAASHSLVRERPSSSLLSPLNLFTVLLQVLAVIGGQVAPYYYLASQPWFIANTNEAGGDAGGAGDVSWEATVLFLMSGVQYIALAIVYAPAMPYARPIYYNGWLMLSLVVFGALSLVMLLYPGPWCSVLLMASEMTSSEPRVFWIFRGTLIMLAVMHMLIAWLIDDTVGSSALLKRLFQRIRGKKQAKHRYKRVLAALQHDLRFPPLQRPISSSDI</sequence>
<protein>
    <recommendedName>
        <fullName evidence="13">Cation-transporting ATPase</fullName>
        <ecNumber evidence="13">7.2.2.-</ecNumber>
    </recommendedName>
</protein>
<evidence type="ECO:0000256" key="3">
    <source>
        <dbReference type="ARBA" id="ARBA00022553"/>
    </source>
</evidence>
<feature type="transmembrane region" description="Helical" evidence="13">
    <location>
        <begin position="1156"/>
        <end position="1180"/>
    </location>
</feature>
<dbReference type="SUPFAM" id="SSF81665">
    <property type="entry name" value="Calcium ATPase, transmembrane domain M"/>
    <property type="match status" value="1"/>
</dbReference>
<feature type="region of interest" description="Disordered" evidence="14">
    <location>
        <begin position="779"/>
        <end position="806"/>
    </location>
</feature>
<dbReference type="OrthoDB" id="48943at2759"/>
<dbReference type="Pfam" id="PF12409">
    <property type="entry name" value="P5-ATPase"/>
    <property type="match status" value="1"/>
</dbReference>
<evidence type="ECO:0000256" key="5">
    <source>
        <dbReference type="ARBA" id="ARBA00022723"/>
    </source>
</evidence>
<keyword evidence="8 13" id="KW-0460">Magnesium</keyword>
<feature type="transmembrane region" description="Helical" evidence="13">
    <location>
        <begin position="1192"/>
        <end position="1214"/>
    </location>
</feature>
<dbReference type="InterPro" id="IPR044492">
    <property type="entry name" value="P_typ_ATPase_HD_dom"/>
</dbReference>
<feature type="transmembrane region" description="Helical" evidence="13">
    <location>
        <begin position="66"/>
        <end position="85"/>
    </location>
</feature>
<keyword evidence="9 13" id="KW-1278">Translocase</keyword>
<dbReference type="Pfam" id="PF13246">
    <property type="entry name" value="Cation_ATPase"/>
    <property type="match status" value="1"/>
</dbReference>
<dbReference type="RefSeq" id="XP_018018229.2">
    <property type="nucleotide sequence ID" value="XM_018162740.2"/>
</dbReference>
<feature type="compositionally biased region" description="Polar residues" evidence="14">
    <location>
        <begin position="659"/>
        <end position="675"/>
    </location>
</feature>
<dbReference type="GO" id="GO:0005524">
    <property type="term" value="F:ATP binding"/>
    <property type="evidence" value="ECO:0007669"/>
    <property type="project" value="UniProtKB-UniRule"/>
</dbReference>
<dbReference type="PANTHER" id="PTHR45630">
    <property type="entry name" value="CATION-TRANSPORTING ATPASE-RELATED"/>
    <property type="match status" value="1"/>
</dbReference>
<dbReference type="InterPro" id="IPR018303">
    <property type="entry name" value="ATPase_P-typ_P_site"/>
</dbReference>
<keyword evidence="6 13" id="KW-0547">Nucleotide-binding</keyword>
<comment type="subcellular location">
    <subcellularLocation>
        <location evidence="1 13">Membrane</location>
        <topology evidence="1 13">Multi-pass membrane protein</topology>
    </subcellularLocation>
</comment>
<dbReference type="PROSITE" id="PS00154">
    <property type="entry name" value="ATPASE_E1_E2"/>
    <property type="match status" value="1"/>
</dbReference>
<feature type="transmembrane region" description="Helical" evidence="13">
    <location>
        <begin position="1314"/>
        <end position="1336"/>
    </location>
</feature>
<feature type="transmembrane region" description="Helical" evidence="13">
    <location>
        <begin position="274"/>
        <end position="293"/>
    </location>
</feature>
<evidence type="ECO:0000313" key="18">
    <source>
        <dbReference type="RefSeq" id="XP_018018229.2"/>
    </source>
</evidence>
<evidence type="ECO:0000256" key="14">
    <source>
        <dbReference type="SAM" id="MobiDB-lite"/>
    </source>
</evidence>
<dbReference type="KEGG" id="hazt:108674769"/>
<evidence type="ECO:0000256" key="1">
    <source>
        <dbReference type="ARBA" id="ARBA00004141"/>
    </source>
</evidence>
<keyword evidence="3" id="KW-0597">Phosphoprotein</keyword>
<dbReference type="GO" id="GO:0046872">
    <property type="term" value="F:metal ion binding"/>
    <property type="evidence" value="ECO:0007669"/>
    <property type="project" value="UniProtKB-UniRule"/>
</dbReference>
<evidence type="ECO:0000256" key="13">
    <source>
        <dbReference type="RuleBase" id="RU362082"/>
    </source>
</evidence>
<feature type="transmembrane region" description="Helical" evidence="13">
    <location>
        <begin position="1244"/>
        <end position="1263"/>
    </location>
</feature>
<dbReference type="SFLD" id="SFLDF00027">
    <property type="entry name" value="p-type_atpase"/>
    <property type="match status" value="1"/>
</dbReference>
<evidence type="ECO:0000256" key="11">
    <source>
        <dbReference type="ARBA" id="ARBA00023136"/>
    </source>
</evidence>
<feature type="transmembrane region" description="Helical" evidence="13">
    <location>
        <begin position="246"/>
        <end position="268"/>
    </location>
</feature>
<evidence type="ECO:0000256" key="7">
    <source>
        <dbReference type="ARBA" id="ARBA00022840"/>
    </source>
</evidence>
<feature type="transmembrane region" description="Helical" evidence="13">
    <location>
        <begin position="1275"/>
        <end position="1294"/>
    </location>
</feature>
<evidence type="ECO:0000256" key="4">
    <source>
        <dbReference type="ARBA" id="ARBA00022692"/>
    </source>
</evidence>
<dbReference type="PRINTS" id="PR00119">
    <property type="entry name" value="CATATPASE"/>
</dbReference>
<dbReference type="Gene3D" id="3.40.50.1000">
    <property type="entry name" value="HAD superfamily/HAD-like"/>
    <property type="match status" value="1"/>
</dbReference>
<dbReference type="EC" id="7.2.2.-" evidence="13"/>
<feature type="domain" description="P5B-type ATPase N-terminal" evidence="16">
    <location>
        <begin position="52"/>
        <end position="193"/>
    </location>
</feature>
<dbReference type="GO" id="GO:0016887">
    <property type="term" value="F:ATP hydrolysis activity"/>
    <property type="evidence" value="ECO:0007669"/>
    <property type="project" value="InterPro"/>
</dbReference>
<comment type="similarity">
    <text evidence="2 13">Belongs to the cation transport ATPase (P-type) (TC 3.A.3) family. Type V subfamily.</text>
</comment>
<comment type="catalytic activity">
    <reaction evidence="12 13">
        <text>ATP + H2O = ADP + phosphate + H(+)</text>
        <dbReference type="Rhea" id="RHEA:13065"/>
        <dbReference type="ChEBI" id="CHEBI:15377"/>
        <dbReference type="ChEBI" id="CHEBI:15378"/>
        <dbReference type="ChEBI" id="CHEBI:30616"/>
        <dbReference type="ChEBI" id="CHEBI:43474"/>
        <dbReference type="ChEBI" id="CHEBI:456216"/>
    </reaction>
</comment>
<evidence type="ECO:0000256" key="8">
    <source>
        <dbReference type="ARBA" id="ARBA00022842"/>
    </source>
</evidence>
<dbReference type="FunFam" id="1.20.1110.10:FF:000023">
    <property type="entry name" value="Cation-transporting ATPase"/>
    <property type="match status" value="1"/>
</dbReference>
<proteinExistence type="inferred from homology"/>
<feature type="region of interest" description="Disordered" evidence="14">
    <location>
        <begin position="659"/>
        <end position="762"/>
    </location>
</feature>
<dbReference type="NCBIfam" id="TIGR01494">
    <property type="entry name" value="ATPase_P-type"/>
    <property type="match status" value="2"/>
</dbReference>
<feature type="transmembrane region" description="Helical" evidence="13">
    <location>
        <begin position="475"/>
        <end position="495"/>
    </location>
</feature>
<evidence type="ECO:0000259" key="16">
    <source>
        <dbReference type="Pfam" id="PF12409"/>
    </source>
</evidence>
<dbReference type="GO" id="GO:0006874">
    <property type="term" value="P:intracellular calcium ion homeostasis"/>
    <property type="evidence" value="ECO:0007669"/>
    <property type="project" value="TreeGrafter"/>
</dbReference>
<dbReference type="InterPro" id="IPR023299">
    <property type="entry name" value="ATPase_P-typ_cyto_dom_N"/>
</dbReference>
<dbReference type="Pfam" id="PF00122">
    <property type="entry name" value="E1-E2_ATPase"/>
    <property type="match status" value="1"/>
</dbReference>
<dbReference type="GO" id="GO:0016020">
    <property type="term" value="C:membrane"/>
    <property type="evidence" value="ECO:0007669"/>
    <property type="project" value="UniProtKB-SubCell"/>
</dbReference>
<dbReference type="InterPro" id="IPR036412">
    <property type="entry name" value="HAD-like_sf"/>
</dbReference>
<dbReference type="SUPFAM" id="SSF81653">
    <property type="entry name" value="Calcium ATPase, transduction domain A"/>
    <property type="match status" value="1"/>
</dbReference>
<evidence type="ECO:0000313" key="17">
    <source>
        <dbReference type="Proteomes" id="UP000694843"/>
    </source>
</evidence>
<evidence type="ECO:0000259" key="15">
    <source>
        <dbReference type="Pfam" id="PF00122"/>
    </source>
</evidence>
<reference evidence="18" key="1">
    <citation type="submission" date="2025-08" db="UniProtKB">
        <authorList>
            <consortium name="RefSeq"/>
        </authorList>
    </citation>
    <scope>IDENTIFICATION</scope>
    <source>
        <tissue evidence="18">Whole organism</tissue>
    </source>
</reference>